<dbReference type="PROSITE" id="PS51257">
    <property type="entry name" value="PROKAR_LIPOPROTEIN"/>
    <property type="match status" value="1"/>
</dbReference>
<feature type="chain" id="PRO_5018162983" description="Lipoprotein" evidence="2">
    <location>
        <begin position="19"/>
        <end position="60"/>
    </location>
</feature>
<evidence type="ECO:0000313" key="3">
    <source>
        <dbReference type="EMBL" id="ROQ01855.1"/>
    </source>
</evidence>
<keyword evidence="2" id="KW-0732">Signal</keyword>
<evidence type="ECO:0000256" key="1">
    <source>
        <dbReference type="SAM" id="MobiDB-lite"/>
    </source>
</evidence>
<dbReference type="EMBL" id="RJKX01000011">
    <property type="protein sequence ID" value="ROQ01855.1"/>
    <property type="molecule type" value="Genomic_DNA"/>
</dbReference>
<feature type="signal peptide" evidence="2">
    <location>
        <begin position="1"/>
        <end position="18"/>
    </location>
</feature>
<dbReference type="Proteomes" id="UP000278222">
    <property type="component" value="Unassembled WGS sequence"/>
</dbReference>
<comment type="caution">
    <text evidence="3">The sequence shown here is derived from an EMBL/GenBank/DDBJ whole genome shotgun (WGS) entry which is preliminary data.</text>
</comment>
<dbReference type="AlphaFoldDB" id="A0A3N1MFE1"/>
<evidence type="ECO:0008006" key="5">
    <source>
        <dbReference type="Google" id="ProtNLM"/>
    </source>
</evidence>
<evidence type="ECO:0000313" key="4">
    <source>
        <dbReference type="Proteomes" id="UP000278222"/>
    </source>
</evidence>
<name>A0A3N1MFE1_9PROT</name>
<sequence>MSRISSVLKPLLVVTALAGFLSACHGHHGGYRDGGYYGPRANSSGYYDGYRRGPQRGYWR</sequence>
<keyword evidence="4" id="KW-1185">Reference proteome</keyword>
<reference evidence="3 4" key="1">
    <citation type="submission" date="2018-11" db="EMBL/GenBank/DDBJ databases">
        <title>Genomic Encyclopedia of Type Strains, Phase IV (KMG-IV): sequencing the most valuable type-strain genomes for metagenomic binning, comparative biology and taxonomic classification.</title>
        <authorList>
            <person name="Goeker M."/>
        </authorList>
    </citation>
    <scope>NUCLEOTIDE SEQUENCE [LARGE SCALE GENOMIC DNA]</scope>
    <source>
        <strain evidence="3 4">DSM 5900</strain>
    </source>
</reference>
<feature type="region of interest" description="Disordered" evidence="1">
    <location>
        <begin position="29"/>
        <end position="60"/>
    </location>
</feature>
<gene>
    <name evidence="3" type="ORF">EDC65_1042</name>
</gene>
<organism evidence="3 4">
    <name type="scientific">Stella humosa</name>
    <dbReference type="NCBI Taxonomy" id="94"/>
    <lineage>
        <taxon>Bacteria</taxon>
        <taxon>Pseudomonadati</taxon>
        <taxon>Pseudomonadota</taxon>
        <taxon>Alphaproteobacteria</taxon>
        <taxon>Rhodospirillales</taxon>
        <taxon>Stellaceae</taxon>
        <taxon>Stella</taxon>
    </lineage>
</organism>
<protein>
    <recommendedName>
        <fullName evidence="5">Lipoprotein</fullName>
    </recommendedName>
</protein>
<accession>A0A3N1MFE1</accession>
<evidence type="ECO:0000256" key="2">
    <source>
        <dbReference type="SAM" id="SignalP"/>
    </source>
</evidence>
<proteinExistence type="predicted"/>